<keyword evidence="2" id="KW-1185">Reference proteome</keyword>
<protein>
    <recommendedName>
        <fullName evidence="3">DUF1127 domain-containing protein</fullName>
    </recommendedName>
</protein>
<proteinExistence type="predicted"/>
<accession>A0ABW3TA93</accession>
<organism evidence="1 2">
    <name type="scientific">Seohaeicola saemankumensis</name>
    <dbReference type="NCBI Taxonomy" id="481181"/>
    <lineage>
        <taxon>Bacteria</taxon>
        <taxon>Pseudomonadati</taxon>
        <taxon>Pseudomonadota</taxon>
        <taxon>Alphaproteobacteria</taxon>
        <taxon>Rhodobacterales</taxon>
        <taxon>Roseobacteraceae</taxon>
        <taxon>Seohaeicola</taxon>
    </lineage>
</organism>
<sequence>MSSNTTNTPVFHGIDATSLRAWFARSFEAYARRRSRLDRIEALQAMSDVQLAAIGIRREQIVHYVFRDLCWA</sequence>
<dbReference type="RefSeq" id="WP_380789465.1">
    <property type="nucleotide sequence ID" value="NZ_JBHTKR010000002.1"/>
</dbReference>
<name>A0ABW3TA93_9RHOB</name>
<evidence type="ECO:0008006" key="3">
    <source>
        <dbReference type="Google" id="ProtNLM"/>
    </source>
</evidence>
<evidence type="ECO:0000313" key="1">
    <source>
        <dbReference type="EMBL" id="MFD1194100.1"/>
    </source>
</evidence>
<evidence type="ECO:0000313" key="2">
    <source>
        <dbReference type="Proteomes" id="UP001597151"/>
    </source>
</evidence>
<dbReference type="Proteomes" id="UP001597151">
    <property type="component" value="Unassembled WGS sequence"/>
</dbReference>
<reference evidence="2" key="1">
    <citation type="journal article" date="2019" name="Int. J. Syst. Evol. Microbiol.">
        <title>The Global Catalogue of Microorganisms (GCM) 10K type strain sequencing project: providing services to taxonomists for standard genome sequencing and annotation.</title>
        <authorList>
            <consortium name="The Broad Institute Genomics Platform"/>
            <consortium name="The Broad Institute Genome Sequencing Center for Infectious Disease"/>
            <person name="Wu L."/>
            <person name="Ma J."/>
        </authorList>
    </citation>
    <scope>NUCLEOTIDE SEQUENCE [LARGE SCALE GENOMIC DNA]</scope>
    <source>
        <strain evidence="2">CCUG 55328</strain>
    </source>
</reference>
<dbReference type="EMBL" id="JBHTKR010000002">
    <property type="protein sequence ID" value="MFD1194100.1"/>
    <property type="molecule type" value="Genomic_DNA"/>
</dbReference>
<comment type="caution">
    <text evidence="1">The sequence shown here is derived from an EMBL/GenBank/DDBJ whole genome shotgun (WGS) entry which is preliminary data.</text>
</comment>
<gene>
    <name evidence="1" type="ORF">ACFQ3C_05415</name>
</gene>